<evidence type="ECO:0000256" key="5">
    <source>
        <dbReference type="ARBA" id="ARBA00023242"/>
    </source>
</evidence>
<reference evidence="9 10" key="2">
    <citation type="journal article" date="2013" name="IMA Fungus">
        <title>IMA Genome-F 1: Ceratocystis fimbriata: Draft nuclear genome sequence for the plant pathogen, Ceratocystis fimbriata.</title>
        <authorList>
            <person name="Wilken P.M."/>
            <person name="Steenkamp E.T."/>
            <person name="Wingfield M.J."/>
            <person name="de Beer Z.W."/>
            <person name="Wingfield B.D."/>
        </authorList>
    </citation>
    <scope>NUCLEOTIDE SEQUENCE [LARGE SCALE GENOMIC DNA]</scope>
    <source>
        <strain evidence="9 10">CBS 114723</strain>
    </source>
</reference>
<dbReference type="GO" id="GO:0000977">
    <property type="term" value="F:RNA polymerase II transcription regulatory region sequence-specific DNA binding"/>
    <property type="evidence" value="ECO:0007669"/>
    <property type="project" value="TreeGrafter"/>
</dbReference>
<name>A0A2C5X8C4_9PEZI</name>
<dbReference type="PROSITE" id="PS50217">
    <property type="entry name" value="BZIP"/>
    <property type="match status" value="1"/>
</dbReference>
<dbReference type="SMART" id="SM00338">
    <property type="entry name" value="BRLZ"/>
    <property type="match status" value="1"/>
</dbReference>
<evidence type="ECO:0000259" key="8">
    <source>
        <dbReference type="PROSITE" id="PS50217"/>
    </source>
</evidence>
<comment type="caution">
    <text evidence="9">The sequence shown here is derived from an EMBL/GenBank/DDBJ whole genome shotgun (WGS) entry which is preliminary data.</text>
</comment>
<evidence type="ECO:0000313" key="9">
    <source>
        <dbReference type="EMBL" id="PHH53820.1"/>
    </source>
</evidence>
<keyword evidence="5" id="KW-0539">Nucleus</keyword>
<dbReference type="PANTHER" id="PTHR13044:SF38">
    <property type="entry name" value="BZIP DOMAIN-CONTAINING PROTEIN"/>
    <property type="match status" value="1"/>
</dbReference>
<feature type="region of interest" description="Disordered" evidence="7">
    <location>
        <begin position="245"/>
        <end position="301"/>
    </location>
</feature>
<dbReference type="OrthoDB" id="2257100at2759"/>
<dbReference type="PANTHER" id="PTHR13044">
    <property type="entry name" value="ACTIVATING TRANSCRIPTION FACTOR ATF 4/5"/>
    <property type="match status" value="1"/>
</dbReference>
<dbReference type="PROSITE" id="PS00036">
    <property type="entry name" value="BZIP_BASIC"/>
    <property type="match status" value="1"/>
</dbReference>
<feature type="compositionally biased region" description="Acidic residues" evidence="7">
    <location>
        <begin position="292"/>
        <end position="301"/>
    </location>
</feature>
<dbReference type="Proteomes" id="UP000222788">
    <property type="component" value="Unassembled WGS sequence"/>
</dbReference>
<dbReference type="GO" id="GO:0001228">
    <property type="term" value="F:DNA-binding transcription activator activity, RNA polymerase II-specific"/>
    <property type="evidence" value="ECO:0007669"/>
    <property type="project" value="TreeGrafter"/>
</dbReference>
<keyword evidence="3" id="KW-0238">DNA-binding</keyword>
<dbReference type="STRING" id="1035309.A0A2C5X8C4"/>
<evidence type="ECO:0000256" key="7">
    <source>
        <dbReference type="SAM" id="MobiDB-lite"/>
    </source>
</evidence>
<dbReference type="CDD" id="cd12193">
    <property type="entry name" value="bZIP_GCN4"/>
    <property type="match status" value="1"/>
</dbReference>
<evidence type="ECO:0000256" key="1">
    <source>
        <dbReference type="ARBA" id="ARBA00004123"/>
    </source>
</evidence>
<dbReference type="SUPFAM" id="SSF57959">
    <property type="entry name" value="Leucine zipper domain"/>
    <property type="match status" value="1"/>
</dbReference>
<keyword evidence="10" id="KW-1185">Reference proteome</keyword>
<keyword evidence="6" id="KW-0175">Coiled coil</keyword>
<dbReference type="GO" id="GO:0005634">
    <property type="term" value="C:nucleus"/>
    <property type="evidence" value="ECO:0007669"/>
    <property type="project" value="UniProtKB-SubCell"/>
</dbReference>
<dbReference type="Pfam" id="PF07716">
    <property type="entry name" value="bZIP_2"/>
    <property type="match status" value="1"/>
</dbReference>
<feature type="region of interest" description="Disordered" evidence="7">
    <location>
        <begin position="24"/>
        <end position="66"/>
    </location>
</feature>
<feature type="compositionally biased region" description="Polar residues" evidence="7">
    <location>
        <begin position="40"/>
        <end position="54"/>
    </location>
</feature>
<keyword evidence="2" id="KW-0805">Transcription regulation</keyword>
<evidence type="ECO:0000256" key="2">
    <source>
        <dbReference type="ARBA" id="ARBA00023015"/>
    </source>
</evidence>
<keyword evidence="4" id="KW-0804">Transcription</keyword>
<feature type="coiled-coil region" evidence="6">
    <location>
        <begin position="324"/>
        <end position="358"/>
    </location>
</feature>
<dbReference type="InterPro" id="IPR046347">
    <property type="entry name" value="bZIP_sf"/>
</dbReference>
<comment type="subcellular location">
    <subcellularLocation>
        <location evidence="1">Nucleus</location>
    </subcellularLocation>
</comment>
<evidence type="ECO:0000256" key="4">
    <source>
        <dbReference type="ARBA" id="ARBA00023163"/>
    </source>
</evidence>
<feature type="domain" description="BZIP" evidence="8">
    <location>
        <begin position="299"/>
        <end position="362"/>
    </location>
</feature>
<evidence type="ECO:0000256" key="6">
    <source>
        <dbReference type="SAM" id="Coils"/>
    </source>
</evidence>
<accession>A0A2C5X8C4</accession>
<dbReference type="EMBL" id="APWK03000036">
    <property type="protein sequence ID" value="PHH53820.1"/>
    <property type="molecule type" value="Genomic_DNA"/>
</dbReference>
<evidence type="ECO:0000256" key="3">
    <source>
        <dbReference type="ARBA" id="ARBA00023125"/>
    </source>
</evidence>
<evidence type="ECO:0000313" key="10">
    <source>
        <dbReference type="Proteomes" id="UP000222788"/>
    </source>
</evidence>
<organism evidence="9 10">
    <name type="scientific">Ceratocystis fimbriata CBS 114723</name>
    <dbReference type="NCBI Taxonomy" id="1035309"/>
    <lineage>
        <taxon>Eukaryota</taxon>
        <taxon>Fungi</taxon>
        <taxon>Dikarya</taxon>
        <taxon>Ascomycota</taxon>
        <taxon>Pezizomycotina</taxon>
        <taxon>Sordariomycetes</taxon>
        <taxon>Hypocreomycetidae</taxon>
        <taxon>Microascales</taxon>
        <taxon>Ceratocystidaceae</taxon>
        <taxon>Ceratocystis</taxon>
    </lineage>
</organism>
<proteinExistence type="predicted"/>
<protein>
    <recommendedName>
        <fullName evidence="8">BZIP domain-containing protein</fullName>
    </recommendedName>
</protein>
<gene>
    <name evidence="9" type="ORF">CFIMG_008107RA00001</name>
</gene>
<sequence length="380" mass="40200">MGVQNTWKSNFEYSVALETSASSDRGHLKLPPWPTAQLLPPSQCSTLRDTSSARHNPGTGGLQSSSLSLFPSIDSINSGSPIITTDTNPIHNDNYSSSGPGVLVQGLVDSDFATPSATTTTSSTSSSTNSSPVVALELNFDVNALGGANESHWPADALQACEFSSADILNLPFSDFSGNLDAFDQESSFLLNDLSAPSINQFTSSDFLFPSLSAPASAPPVTITTDIPMNHISFAQTQIALDNSVRSSASSSVSPPPCDSPPTGASGIIIRNASPVAASKSSRKRGRTSANLDDEDNEDEAAVVRRQKNTLAARKYRQKRLDRIKELEDALAEVTGDRDDLRIRLARQEAETKALKALMAQLAPAASAITTARSVTAKED</sequence>
<dbReference type="AlphaFoldDB" id="A0A2C5X8C4"/>
<dbReference type="InterPro" id="IPR004827">
    <property type="entry name" value="bZIP"/>
</dbReference>
<dbReference type="Gene3D" id="1.20.5.170">
    <property type="match status" value="1"/>
</dbReference>
<reference evidence="9 10" key="1">
    <citation type="journal article" date="2013" name="Fungal Biol.">
        <title>Analysis of microsatellite markers in the genome of the plant pathogen Ceratocystis fimbriata.</title>
        <authorList>
            <person name="Simpson M.C."/>
            <person name="Wilken P.M."/>
            <person name="Coetzee M.P."/>
            <person name="Wingfield M.J."/>
            <person name="Wingfield B.D."/>
        </authorList>
    </citation>
    <scope>NUCLEOTIDE SEQUENCE [LARGE SCALE GENOMIC DNA]</scope>
    <source>
        <strain evidence="9 10">CBS 114723</strain>
    </source>
</reference>